<name>A0AAD7UKL6_9STRA</name>
<dbReference type="Proteomes" id="UP001230188">
    <property type="component" value="Unassembled WGS sequence"/>
</dbReference>
<organism evidence="2 3">
    <name type="scientific">Chrysophaeum taylorii</name>
    <dbReference type="NCBI Taxonomy" id="2483200"/>
    <lineage>
        <taxon>Eukaryota</taxon>
        <taxon>Sar</taxon>
        <taxon>Stramenopiles</taxon>
        <taxon>Ochrophyta</taxon>
        <taxon>Pelagophyceae</taxon>
        <taxon>Pelagomonadales</taxon>
        <taxon>Pelagomonadaceae</taxon>
        <taxon>Chrysophaeum</taxon>
    </lineage>
</organism>
<dbReference type="PANTHER" id="PTHR34957:SF1">
    <property type="entry name" value="NUCLEAR TRANSPORT FACTOR 2 (NTF2) FAMILY PROTEIN"/>
    <property type="match status" value="1"/>
</dbReference>
<protein>
    <recommendedName>
        <fullName evidence="1">SnoaL-like domain-containing protein</fullName>
    </recommendedName>
</protein>
<dbReference type="InterPro" id="IPR032710">
    <property type="entry name" value="NTF2-like_dom_sf"/>
</dbReference>
<dbReference type="Gene3D" id="3.10.450.50">
    <property type="match status" value="1"/>
</dbReference>
<dbReference type="AlphaFoldDB" id="A0AAD7UKL6"/>
<comment type="caution">
    <text evidence="2">The sequence shown here is derived from an EMBL/GenBank/DDBJ whole genome shotgun (WGS) entry which is preliminary data.</text>
</comment>
<evidence type="ECO:0000313" key="2">
    <source>
        <dbReference type="EMBL" id="KAJ8610597.1"/>
    </source>
</evidence>
<dbReference type="EMBL" id="JAQMWT010000099">
    <property type="protein sequence ID" value="KAJ8610597.1"/>
    <property type="molecule type" value="Genomic_DNA"/>
</dbReference>
<evidence type="ECO:0000259" key="1">
    <source>
        <dbReference type="Pfam" id="PF13474"/>
    </source>
</evidence>
<keyword evidence="3" id="KW-1185">Reference proteome</keyword>
<feature type="domain" description="SnoaL-like" evidence="1">
    <location>
        <begin position="245"/>
        <end position="369"/>
    </location>
</feature>
<gene>
    <name evidence="2" type="ORF">CTAYLR_007164</name>
</gene>
<proteinExistence type="predicted"/>
<evidence type="ECO:0000313" key="3">
    <source>
        <dbReference type="Proteomes" id="UP001230188"/>
    </source>
</evidence>
<reference evidence="2" key="1">
    <citation type="submission" date="2023-01" db="EMBL/GenBank/DDBJ databases">
        <title>Metagenome sequencing of chrysophaentin producing Chrysophaeum taylorii.</title>
        <authorList>
            <person name="Davison J."/>
            <person name="Bewley C."/>
        </authorList>
    </citation>
    <scope>NUCLEOTIDE SEQUENCE</scope>
    <source>
        <strain evidence="2">NIES-1699</strain>
    </source>
</reference>
<accession>A0AAD7UKL6</accession>
<dbReference type="Pfam" id="PF13474">
    <property type="entry name" value="SnoaL_3"/>
    <property type="match status" value="1"/>
</dbReference>
<dbReference type="PANTHER" id="PTHR34957">
    <property type="entry name" value="NUCLEAR TRANSPORT FACTOR 2 (NTF2) FAMILY PROTEIN"/>
    <property type="match status" value="1"/>
</dbReference>
<sequence length="392" mass="42825">MRRALHTRRIVLPRHGEAVCALGTSEACIRAIAEYQPRRASLAFVVAACDAALRRVLESRELTASNIVGCVEPGAFAPPSEALVASVDCGDGVEPFTFDSQQGALPDMGRARLADALEPDRAPHFIIFAGRHHDDLLRSFARRVDGLFPRGSCAGVLVRGNDARPGRLVHARRRVPGGNRRAGRLRVHAADGAAVGVALLPKHEAIDHGDLADAANLVASLLFGGRARRLWAAGDGVLGTEDQRVLATMMRFYQAFDDRDLATMAKLWTSDDPPTILPSVAHPGRGMVQGRDNVLRAWRAFLSHTHDFDDHDYSLGLDVQHVRLHVSKTLAYATCLQSIHADGAVQTTNVFLKHKQADDWRIAHHHASLNFEDDDDLLDESNDIKIVGAEYL</sequence>
<dbReference type="InterPro" id="IPR037401">
    <property type="entry name" value="SnoaL-like"/>
</dbReference>
<dbReference type="SUPFAM" id="SSF54427">
    <property type="entry name" value="NTF2-like"/>
    <property type="match status" value="1"/>
</dbReference>